<dbReference type="InterPro" id="IPR006311">
    <property type="entry name" value="TAT_signal"/>
</dbReference>
<accession>A0A6S6QS02</accession>
<protein>
    <recommendedName>
        <fullName evidence="4">Tripartite tricarboxylate transporter substrate binding protein</fullName>
    </recommendedName>
</protein>
<dbReference type="Gene3D" id="3.40.190.150">
    <property type="entry name" value="Bordetella uptake gene, domain 1"/>
    <property type="match status" value="1"/>
</dbReference>
<sequence>MSVSRREFVAGVSAATVLAASSGRGFAQAWVPTRDVELVIPFGVGGGSDLLARIIGKIIVEEKLIPTSLVMNNRPGGGGAVGVGYISASKAKDPHTIVLVNGTTQITPILKPEAKTLSEVQPIANVMLDDFLLFVRGDSKYKTIKEFADDVKSKPDKTVNFGTGGTTDVMGITIFSRALGKEINPVNFNSGGEALTALLGGHVDGCVGNPLEFMGHLKSGAVRALGVFRDTRFAAFPDVPTMKESGITVPNFQMWRGLAMPKGVDEAAQAYWQGIMKKVNESATMKKYIADNVATEAPIYGKDFEKFLADQEKLYRDLLGKPA</sequence>
<name>A0A6S6QS02_9HYPH</name>
<dbReference type="Proteomes" id="UP000515317">
    <property type="component" value="Chromosome"/>
</dbReference>
<dbReference type="InterPro" id="IPR042100">
    <property type="entry name" value="Bug_dom1"/>
</dbReference>
<dbReference type="Pfam" id="PF03401">
    <property type="entry name" value="TctC"/>
    <property type="match status" value="1"/>
</dbReference>
<evidence type="ECO:0008006" key="4">
    <source>
        <dbReference type="Google" id="ProtNLM"/>
    </source>
</evidence>
<dbReference type="PROSITE" id="PS51318">
    <property type="entry name" value="TAT"/>
    <property type="match status" value="1"/>
</dbReference>
<dbReference type="CDD" id="cd07012">
    <property type="entry name" value="PBP2_Bug_TTT"/>
    <property type="match status" value="1"/>
</dbReference>
<dbReference type="InterPro" id="IPR005064">
    <property type="entry name" value="BUG"/>
</dbReference>
<evidence type="ECO:0000313" key="3">
    <source>
        <dbReference type="Proteomes" id="UP000515317"/>
    </source>
</evidence>
<dbReference type="EMBL" id="AP023361">
    <property type="protein sequence ID" value="BCJ89660.1"/>
    <property type="molecule type" value="Genomic_DNA"/>
</dbReference>
<organism evidence="2 3">
    <name type="scientific">Terrihabitans soli</name>
    <dbReference type="NCBI Taxonomy" id="708113"/>
    <lineage>
        <taxon>Bacteria</taxon>
        <taxon>Pseudomonadati</taxon>
        <taxon>Pseudomonadota</taxon>
        <taxon>Alphaproteobacteria</taxon>
        <taxon>Hyphomicrobiales</taxon>
        <taxon>Terrihabitans</taxon>
    </lineage>
</organism>
<evidence type="ECO:0000313" key="2">
    <source>
        <dbReference type="EMBL" id="BCJ89660.1"/>
    </source>
</evidence>
<dbReference type="PIRSF" id="PIRSF017082">
    <property type="entry name" value="YflP"/>
    <property type="match status" value="1"/>
</dbReference>
<dbReference type="Gene3D" id="3.40.190.10">
    <property type="entry name" value="Periplasmic binding protein-like II"/>
    <property type="match status" value="1"/>
</dbReference>
<dbReference type="RefSeq" id="WP_225873970.1">
    <property type="nucleotide sequence ID" value="NZ_AP023361.1"/>
</dbReference>
<evidence type="ECO:0000256" key="1">
    <source>
        <dbReference type="ARBA" id="ARBA00006987"/>
    </source>
</evidence>
<dbReference type="SUPFAM" id="SSF53850">
    <property type="entry name" value="Periplasmic binding protein-like II"/>
    <property type="match status" value="1"/>
</dbReference>
<dbReference type="PANTHER" id="PTHR42928:SF1">
    <property type="entry name" value="BLR4371 PROTEIN"/>
    <property type="match status" value="1"/>
</dbReference>
<dbReference type="KEGG" id="tso:IZ6_03950"/>
<keyword evidence="3" id="KW-1185">Reference proteome</keyword>
<gene>
    <name evidence="2" type="ORF">IZ6_03950</name>
</gene>
<dbReference type="AlphaFoldDB" id="A0A6S6QS02"/>
<dbReference type="PANTHER" id="PTHR42928">
    <property type="entry name" value="TRICARBOXYLATE-BINDING PROTEIN"/>
    <property type="match status" value="1"/>
</dbReference>
<proteinExistence type="inferred from homology"/>
<comment type="similarity">
    <text evidence="1">Belongs to the UPF0065 (bug) family.</text>
</comment>
<reference evidence="2 3" key="1">
    <citation type="submission" date="2020-08" db="EMBL/GenBank/DDBJ databases">
        <title>Genome sequence of Rhizobiales bacterium strain IZ6.</title>
        <authorList>
            <person name="Nakai R."/>
            <person name="Naganuma T."/>
        </authorList>
    </citation>
    <scope>NUCLEOTIDE SEQUENCE [LARGE SCALE GENOMIC DNA]</scope>
    <source>
        <strain evidence="2 3">IZ6</strain>
    </source>
</reference>